<dbReference type="EnsemblPlants" id="OPUNC09G13900.2">
    <property type="protein sequence ID" value="OPUNC09G13900.2"/>
    <property type="gene ID" value="OPUNC09G13900"/>
</dbReference>
<dbReference type="InterPro" id="IPR053772">
    <property type="entry name" value="At1g61320/At1g61330-like"/>
</dbReference>
<evidence type="ECO:0000313" key="3">
    <source>
        <dbReference type="EnsemblPlants" id="OPUNC09G13900.2"/>
    </source>
</evidence>
<dbReference type="Proteomes" id="UP000026962">
    <property type="component" value="Chromosome 9"/>
</dbReference>
<evidence type="ECO:0000313" key="4">
    <source>
        <dbReference type="Proteomes" id="UP000026962"/>
    </source>
</evidence>
<dbReference type="Pfam" id="PF00646">
    <property type="entry name" value="F-box"/>
    <property type="match status" value="1"/>
</dbReference>
<reference evidence="3" key="1">
    <citation type="submission" date="2015-04" db="UniProtKB">
        <authorList>
            <consortium name="EnsemblPlants"/>
        </authorList>
    </citation>
    <scope>IDENTIFICATION</scope>
</reference>
<reference evidence="3" key="2">
    <citation type="submission" date="2018-05" db="EMBL/GenBank/DDBJ databases">
        <title>OpunRS2 (Oryza punctata Reference Sequence Version 2).</title>
        <authorList>
            <person name="Zhang J."/>
            <person name="Kudrna D."/>
            <person name="Lee S."/>
            <person name="Talag J."/>
            <person name="Welchert J."/>
            <person name="Wing R.A."/>
        </authorList>
    </citation>
    <scope>NUCLEOTIDE SEQUENCE [LARGE SCALE GENOMIC DNA]</scope>
</reference>
<dbReference type="eggNOG" id="ENOG502RYMX">
    <property type="taxonomic scope" value="Eukaryota"/>
</dbReference>
<evidence type="ECO:0000259" key="2">
    <source>
        <dbReference type="SMART" id="SM00256"/>
    </source>
</evidence>
<feature type="region of interest" description="Disordered" evidence="1">
    <location>
        <begin position="1"/>
        <end position="27"/>
    </location>
</feature>
<dbReference type="HOGENOM" id="CLU_262342_0_0_1"/>
<dbReference type="Pfam" id="PF23622">
    <property type="entry name" value="LRR_At1g61320_AtMIF1"/>
    <property type="match status" value="3"/>
</dbReference>
<feature type="domain" description="F-box" evidence="2">
    <location>
        <begin position="1086"/>
        <end position="1127"/>
    </location>
</feature>
<keyword evidence="4" id="KW-1185">Reference proteome</keyword>
<dbReference type="PANTHER" id="PTHR34145:SF38">
    <property type="entry name" value="EXPRESSED PROTEIN"/>
    <property type="match status" value="1"/>
</dbReference>
<feature type="domain" description="F-box" evidence="2">
    <location>
        <begin position="528"/>
        <end position="569"/>
    </location>
</feature>
<evidence type="ECO:0000256" key="1">
    <source>
        <dbReference type="SAM" id="MobiDB-lite"/>
    </source>
</evidence>
<accession>A0A0E0M314</accession>
<dbReference type="SUPFAM" id="SSF52058">
    <property type="entry name" value="L domain-like"/>
    <property type="match status" value="3"/>
</dbReference>
<feature type="domain" description="F-box" evidence="2">
    <location>
        <begin position="61"/>
        <end position="100"/>
    </location>
</feature>
<name>A0A0E0M314_ORYPU</name>
<dbReference type="InterPro" id="IPR032675">
    <property type="entry name" value="LRR_dom_sf"/>
</dbReference>
<proteinExistence type="predicted"/>
<dbReference type="SMART" id="SM00256">
    <property type="entry name" value="FBOX"/>
    <property type="match status" value="3"/>
</dbReference>
<sequence length="1521" mass="171546">MALLVTNRLMPTRRRRQRRRRRRNRHRYGSIAKLAKRKCSPSQQDDDSQGAKRMRNSGMLLTKDIWRHIHCLMPMRDAARVACVSRAFLNSWLCYPNLTFNVDTLGLDEHVCETDFISKVDHIIKRHSGICVKTFKLEVPYELDVCEHVDRWLQFAITPAIEELTLMLYGTTQKYNFPCSLLSDGIADSIRFLDLGHCTFRPTVEHGSWRSLKRLCLSFVRITEDELGCILLNSLALEGLELRHCDEIVSLKIPSTLQQLSYLTVSECSRVRAIENKAPNVSSFYFTGNKVKLSLGEWLQVKKLSMLSSRIVRYACATLPSMMPNVETLSIGSLREVYNTPMLPTKFPYLKYLSISLIGLTNSPAYDYLSLVSFLAASPFLATFFLAISQQQAEQESIFGSSSLMRQISEHRHEYLKRVTINGFCSAKSMIELTCHILENAVSLEHLTLNLGLTNRFEHSPGILKEVPKALSAIQTYIAGKVPSTVRLSVLDAKGGLIAKSAKRKHSYCQQDDGSQGGKRMRDSVPTLPEDIWCHIHSLMPMRDAARVACASRAFLSSWRCHLKLTFNEYILGLDGYISSAKLTTFLKNTGIGVKAFKLQVPYELDVYDHVDRWLQFAITPRIEELNLMLYGTVQKYNFPCSLLSDGIANSIRFLDLGHCPFRPTVKVGSWRSLKRLCLSFVHITGDELGCVLSNSFALEWLELRYCDKIASLKIPCTLQRLSYLKVSECSRMRVIESKAPKVSNFYFTGYKVKLSLGEWLQVKELCMLSSHLVCYTSANLPSMMPNPETLSICSLYEVVNTPMLTSKFLYLKYLSISLSGLTVSPSYDYFSLVSFLDASPFLETFLMTISKKQMERESTFGDLSHMRQIPEHRHEYLKSMTINGFCSTKSLVELTCHILENAVSLECLTLNTTLGLASSFEHSPGTCFPMGKAVLMEVPKVLSAIQTYIVGKVPSTRRPPPRRILLSRAAAQTEAEIERERARAGGCPGSLPPPRPRASIFVERRGGGRREVDRLGCSRFSRLDPAYAAMALLALNRLISIRRARRRRRNKARKGGSIAKSVKRMCTPCQKDDDSKMMRISGLTLPEDIWSYILSLMPMRDAARAACVSRVFLRSWRCHPNLTFNKNALGLNDNACETDFTSKVDHILKNHSGSGLKRFKLSVNYKLDNCDYINSWLQFAMTSGIEELTLMLSGSKPQYNFPCSLFSDRIANSIRCLELAHCAFHPTTELGSLRNLKRLHLSCVRISGDELAFLLSNSFALEQLGLKYSKKIVSLKMPCVLQRLNCLEVYECKRVQVIESKAPNLSSFSFIGNKVKLSLGESSQVKNLYMCSSNIICYARSDLPSIVPNVETLAIASHCEMVDTPMLPTKFLYLKHLTISLSAWTFSRAYDYFSLIYQESMEHETIFESSSHLRQMPGYCHEHLRSVTICGFCSAKSLVELTCHIVEMTNSLECLTLDTTHGDARCSGDGSDECFPVSQGVLTESPRALLAIRGYIQGKIPSKVKLNVLEPCSRCHAAGG</sequence>
<organism evidence="3">
    <name type="scientific">Oryza punctata</name>
    <name type="common">Red rice</name>
    <dbReference type="NCBI Taxonomy" id="4537"/>
    <lineage>
        <taxon>Eukaryota</taxon>
        <taxon>Viridiplantae</taxon>
        <taxon>Streptophyta</taxon>
        <taxon>Embryophyta</taxon>
        <taxon>Tracheophyta</taxon>
        <taxon>Spermatophyta</taxon>
        <taxon>Magnoliopsida</taxon>
        <taxon>Liliopsida</taxon>
        <taxon>Poales</taxon>
        <taxon>Poaceae</taxon>
        <taxon>BOP clade</taxon>
        <taxon>Oryzoideae</taxon>
        <taxon>Oryzeae</taxon>
        <taxon>Oryzinae</taxon>
        <taxon>Oryza</taxon>
    </lineage>
</organism>
<feature type="compositionally biased region" description="Basic residues" evidence="1">
    <location>
        <begin position="11"/>
        <end position="27"/>
    </location>
</feature>
<dbReference type="InterPro" id="IPR036047">
    <property type="entry name" value="F-box-like_dom_sf"/>
</dbReference>
<dbReference type="SUPFAM" id="SSF81383">
    <property type="entry name" value="F-box domain"/>
    <property type="match status" value="2"/>
</dbReference>
<dbReference type="InterPro" id="IPR055357">
    <property type="entry name" value="LRR_At1g61320_AtMIF1"/>
</dbReference>
<dbReference type="Gramene" id="OPUNC09G13900.2">
    <property type="protein sequence ID" value="OPUNC09G13900.2"/>
    <property type="gene ID" value="OPUNC09G13900"/>
</dbReference>
<feature type="region of interest" description="Disordered" evidence="1">
    <location>
        <begin position="34"/>
        <end position="53"/>
    </location>
</feature>
<protein>
    <recommendedName>
        <fullName evidence="2">F-box domain-containing protein</fullName>
    </recommendedName>
</protein>
<dbReference type="STRING" id="4537.A0A0E0M314"/>
<dbReference type="Gene3D" id="3.80.10.10">
    <property type="entry name" value="Ribonuclease Inhibitor"/>
    <property type="match status" value="3"/>
</dbReference>
<dbReference type="PANTHER" id="PTHR34145">
    <property type="entry name" value="OS02G0105600 PROTEIN"/>
    <property type="match status" value="1"/>
</dbReference>
<dbReference type="InterPro" id="IPR001810">
    <property type="entry name" value="F-box_dom"/>
</dbReference>